<comment type="function">
    <text evidence="2">Hydrolyzes RNA 2',3'-cyclic phosphodiester to an RNA 2'-phosphomonoester.</text>
</comment>
<dbReference type="GO" id="GO:0004113">
    <property type="term" value="F:2',3'-cyclic-nucleotide 3'-phosphodiesterase activity"/>
    <property type="evidence" value="ECO:0007669"/>
    <property type="project" value="InterPro"/>
</dbReference>
<dbReference type="NCBIfam" id="TIGR02258">
    <property type="entry name" value="2_5_ligase"/>
    <property type="match status" value="1"/>
</dbReference>
<feature type="active site" description="Proton donor" evidence="2">
    <location>
        <position position="43"/>
    </location>
</feature>
<evidence type="ECO:0000313" key="5">
    <source>
        <dbReference type="Proteomes" id="UP000346198"/>
    </source>
</evidence>
<dbReference type="Proteomes" id="UP000346198">
    <property type="component" value="Unassembled WGS sequence"/>
</dbReference>
<evidence type="ECO:0000256" key="1">
    <source>
        <dbReference type="ARBA" id="ARBA00022801"/>
    </source>
</evidence>
<organism evidence="4 5">
    <name type="scientific">Pontiella sulfatireligans</name>
    <dbReference type="NCBI Taxonomy" id="2750658"/>
    <lineage>
        <taxon>Bacteria</taxon>
        <taxon>Pseudomonadati</taxon>
        <taxon>Kiritimatiellota</taxon>
        <taxon>Kiritimatiellia</taxon>
        <taxon>Kiritimatiellales</taxon>
        <taxon>Pontiellaceae</taxon>
        <taxon>Pontiella</taxon>
    </lineage>
</organism>
<protein>
    <recommendedName>
        <fullName evidence="2">RNA 2',3'-cyclic phosphodiesterase</fullName>
        <shortName evidence="2">RNA 2',3'-CPDase</shortName>
        <ecNumber evidence="2">3.1.4.58</ecNumber>
    </recommendedName>
</protein>
<accession>A0A6C2UTV6</accession>
<dbReference type="SUPFAM" id="SSF55144">
    <property type="entry name" value="LigT-like"/>
    <property type="match status" value="1"/>
</dbReference>
<dbReference type="Gene3D" id="3.90.1140.10">
    <property type="entry name" value="Cyclic phosphodiesterase"/>
    <property type="match status" value="1"/>
</dbReference>
<dbReference type="GO" id="GO:0008664">
    <property type="term" value="F:RNA 2',3'-cyclic 3'-phosphodiesterase activity"/>
    <property type="evidence" value="ECO:0007669"/>
    <property type="project" value="UniProtKB-EC"/>
</dbReference>
<evidence type="ECO:0000259" key="3">
    <source>
        <dbReference type="Pfam" id="PF02834"/>
    </source>
</evidence>
<dbReference type="RefSeq" id="WP_136064319.1">
    <property type="nucleotide sequence ID" value="NZ_CAAHFH010000002.1"/>
</dbReference>
<keyword evidence="1 2" id="KW-0378">Hydrolase</keyword>
<feature type="active site" description="Proton acceptor" evidence="2">
    <location>
        <position position="127"/>
    </location>
</feature>
<feature type="short sequence motif" description="HXTX 1" evidence="2">
    <location>
        <begin position="43"/>
        <end position="46"/>
    </location>
</feature>
<dbReference type="EC" id="3.1.4.58" evidence="2"/>
<proteinExistence type="inferred from homology"/>
<dbReference type="EMBL" id="CAAHFH010000002">
    <property type="protein sequence ID" value="VGO22731.1"/>
    <property type="molecule type" value="Genomic_DNA"/>
</dbReference>
<dbReference type="InterPro" id="IPR009097">
    <property type="entry name" value="Cyclic_Pdiesterase"/>
</dbReference>
<dbReference type="Pfam" id="PF02834">
    <property type="entry name" value="LigT_PEase"/>
    <property type="match status" value="1"/>
</dbReference>
<dbReference type="PANTHER" id="PTHR35561">
    <property type="entry name" value="RNA 2',3'-CYCLIC PHOSPHODIESTERASE"/>
    <property type="match status" value="1"/>
</dbReference>
<feature type="short sequence motif" description="HXTX 2" evidence="2">
    <location>
        <begin position="127"/>
        <end position="130"/>
    </location>
</feature>
<dbReference type="HAMAP" id="MF_01940">
    <property type="entry name" value="RNA_CPDase"/>
    <property type="match status" value="1"/>
</dbReference>
<feature type="domain" description="Phosphoesterase HXTX" evidence="3">
    <location>
        <begin position="12"/>
        <end position="92"/>
    </location>
</feature>
<name>A0A6C2UTV6_9BACT</name>
<evidence type="ECO:0000313" key="4">
    <source>
        <dbReference type="EMBL" id="VGO22731.1"/>
    </source>
</evidence>
<sequence>METIRAFIAIDIGEAIRAKLDELQQKLKKAHADVRWVKPDSMHLTLAFLGQLPLDKIHPLEAALDTSVQRIFDLEVAGTGFFGKSSRPRVLWAGITDSPPLMELQHRTVEVLQTAEVEFDSKPFSPHLTLGRIKTPGHTESLLSKLEHYKDAPFGRTRIEAVELIHSKPIPHGVEYAVLHRTALGVNN</sequence>
<comment type="similarity">
    <text evidence="2">Belongs to the 2H phosphoesterase superfamily. ThpR family.</text>
</comment>
<dbReference type="InterPro" id="IPR004175">
    <property type="entry name" value="RNA_CPDase"/>
</dbReference>
<dbReference type="PANTHER" id="PTHR35561:SF1">
    <property type="entry name" value="RNA 2',3'-CYCLIC PHOSPHODIESTERASE"/>
    <property type="match status" value="1"/>
</dbReference>
<evidence type="ECO:0000256" key="2">
    <source>
        <dbReference type="HAMAP-Rule" id="MF_01940"/>
    </source>
</evidence>
<dbReference type="InterPro" id="IPR014051">
    <property type="entry name" value="Phosphoesterase_HXTX"/>
</dbReference>
<keyword evidence="5" id="KW-1185">Reference proteome</keyword>
<gene>
    <name evidence="4" type="ORF">SCARR_04827</name>
</gene>
<comment type="catalytic activity">
    <reaction evidence="2">
        <text>a 3'-end 2',3'-cyclophospho-ribonucleotide-RNA + H2O = a 3'-end 2'-phospho-ribonucleotide-RNA + H(+)</text>
        <dbReference type="Rhea" id="RHEA:11828"/>
        <dbReference type="Rhea" id="RHEA-COMP:10464"/>
        <dbReference type="Rhea" id="RHEA-COMP:17353"/>
        <dbReference type="ChEBI" id="CHEBI:15377"/>
        <dbReference type="ChEBI" id="CHEBI:15378"/>
        <dbReference type="ChEBI" id="CHEBI:83064"/>
        <dbReference type="ChEBI" id="CHEBI:173113"/>
        <dbReference type="EC" id="3.1.4.58"/>
    </reaction>
</comment>
<reference evidence="4 5" key="1">
    <citation type="submission" date="2019-04" db="EMBL/GenBank/DDBJ databases">
        <authorList>
            <person name="Van Vliet M D."/>
        </authorList>
    </citation>
    <scope>NUCLEOTIDE SEQUENCE [LARGE SCALE GENOMIC DNA]</scope>
    <source>
        <strain evidence="4 5">F21</strain>
    </source>
</reference>
<dbReference type="AlphaFoldDB" id="A0A6C2UTV6"/>